<gene>
    <name evidence="8" type="ORF">JNE38_24805</name>
</gene>
<name>A0ABX7FKE4_BRECH</name>
<keyword evidence="9" id="KW-1185">Reference proteome</keyword>
<feature type="compositionally biased region" description="Low complexity" evidence="5">
    <location>
        <begin position="41"/>
        <end position="54"/>
    </location>
</feature>
<comment type="subcellular location">
    <subcellularLocation>
        <location evidence="1">Cell membrane</location>
        <topology evidence="1">Lipid-anchor</topology>
    </subcellularLocation>
</comment>
<dbReference type="InterPro" id="IPR039424">
    <property type="entry name" value="SBP_5"/>
</dbReference>
<feature type="signal peptide" evidence="6">
    <location>
        <begin position="1"/>
        <end position="28"/>
    </location>
</feature>
<dbReference type="InterPro" id="IPR023765">
    <property type="entry name" value="SBP_5_CS"/>
</dbReference>
<comment type="similarity">
    <text evidence="2">Belongs to the bacterial solute-binding protein 5 family.</text>
</comment>
<evidence type="ECO:0000313" key="8">
    <source>
        <dbReference type="EMBL" id="QRG66693.1"/>
    </source>
</evidence>
<dbReference type="Proteomes" id="UP000596248">
    <property type="component" value="Chromosome"/>
</dbReference>
<dbReference type="SUPFAM" id="SSF53850">
    <property type="entry name" value="Periplasmic binding protein-like II"/>
    <property type="match status" value="1"/>
</dbReference>
<dbReference type="Gene3D" id="3.90.76.10">
    <property type="entry name" value="Dipeptide-binding Protein, Domain 1"/>
    <property type="match status" value="1"/>
</dbReference>
<protein>
    <submittedName>
        <fullName evidence="8">ABC transporter substrate-binding protein</fullName>
    </submittedName>
</protein>
<dbReference type="PANTHER" id="PTHR30290">
    <property type="entry name" value="PERIPLASMIC BINDING COMPONENT OF ABC TRANSPORTER"/>
    <property type="match status" value="1"/>
</dbReference>
<evidence type="ECO:0000259" key="7">
    <source>
        <dbReference type="Pfam" id="PF00496"/>
    </source>
</evidence>
<feature type="region of interest" description="Disordered" evidence="5">
    <location>
        <begin position="31"/>
        <end position="67"/>
    </location>
</feature>
<dbReference type="Gene3D" id="3.40.190.10">
    <property type="entry name" value="Periplasmic binding protein-like II"/>
    <property type="match status" value="1"/>
</dbReference>
<keyword evidence="3" id="KW-0813">Transport</keyword>
<evidence type="ECO:0000256" key="3">
    <source>
        <dbReference type="ARBA" id="ARBA00022448"/>
    </source>
</evidence>
<keyword evidence="4 6" id="KW-0732">Signal</keyword>
<evidence type="ECO:0000256" key="1">
    <source>
        <dbReference type="ARBA" id="ARBA00004193"/>
    </source>
</evidence>
<dbReference type="PANTHER" id="PTHR30290:SF9">
    <property type="entry name" value="OLIGOPEPTIDE-BINDING PROTEIN APPA"/>
    <property type="match status" value="1"/>
</dbReference>
<dbReference type="EMBL" id="CP069127">
    <property type="protein sequence ID" value="QRG66693.1"/>
    <property type="molecule type" value="Genomic_DNA"/>
</dbReference>
<evidence type="ECO:0000256" key="6">
    <source>
        <dbReference type="SAM" id="SignalP"/>
    </source>
</evidence>
<evidence type="ECO:0000313" key="9">
    <source>
        <dbReference type="Proteomes" id="UP000596248"/>
    </source>
</evidence>
<dbReference type="PROSITE" id="PS01040">
    <property type="entry name" value="SBP_BACTERIAL_5"/>
    <property type="match status" value="1"/>
</dbReference>
<dbReference type="InterPro" id="IPR030678">
    <property type="entry name" value="Peptide/Ni-bd"/>
</dbReference>
<feature type="compositionally biased region" description="Polar residues" evidence="5">
    <location>
        <begin position="31"/>
        <end position="40"/>
    </location>
</feature>
<dbReference type="CDD" id="cd00995">
    <property type="entry name" value="PBP2_NikA_DppA_OppA_like"/>
    <property type="match status" value="1"/>
</dbReference>
<feature type="chain" id="PRO_5047388058" evidence="6">
    <location>
        <begin position="29"/>
        <end position="545"/>
    </location>
</feature>
<accession>A0ABX7FKE4</accession>
<reference evidence="8 9" key="1">
    <citation type="submission" date="2021-01" db="EMBL/GenBank/DDBJ databases">
        <title>Identification of strong promoters based on the transcriptome of Brevibacillus choshinensis.</title>
        <authorList>
            <person name="Yao D."/>
            <person name="Zhang K."/>
            <person name="Wu J."/>
        </authorList>
    </citation>
    <scope>NUCLEOTIDE SEQUENCE [LARGE SCALE GENOMIC DNA]</scope>
    <source>
        <strain evidence="8 9">HPD31-SP3</strain>
    </source>
</reference>
<dbReference type="Gene3D" id="3.10.105.10">
    <property type="entry name" value="Dipeptide-binding Protein, Domain 3"/>
    <property type="match status" value="1"/>
</dbReference>
<dbReference type="PIRSF" id="PIRSF002741">
    <property type="entry name" value="MppA"/>
    <property type="match status" value="1"/>
</dbReference>
<feature type="domain" description="Solute-binding protein family 5" evidence="7">
    <location>
        <begin position="111"/>
        <end position="455"/>
    </location>
</feature>
<dbReference type="Pfam" id="PF00496">
    <property type="entry name" value="SBP_bac_5"/>
    <property type="match status" value="1"/>
</dbReference>
<evidence type="ECO:0000256" key="2">
    <source>
        <dbReference type="ARBA" id="ARBA00005695"/>
    </source>
</evidence>
<dbReference type="InterPro" id="IPR000914">
    <property type="entry name" value="SBP_5_dom"/>
</dbReference>
<dbReference type="RefSeq" id="WP_203353758.1">
    <property type="nucleotide sequence ID" value="NZ_CP069127.1"/>
</dbReference>
<dbReference type="PROSITE" id="PS51257">
    <property type="entry name" value="PROKAR_LIPOPROTEIN"/>
    <property type="match status" value="1"/>
</dbReference>
<evidence type="ECO:0000256" key="5">
    <source>
        <dbReference type="SAM" id="MobiDB-lite"/>
    </source>
</evidence>
<evidence type="ECO:0000256" key="4">
    <source>
        <dbReference type="ARBA" id="ARBA00022729"/>
    </source>
</evidence>
<sequence>MVRTPHYVKKGFLSVIAFLLVLGTVACSSTQETSQGNASNPTGTTAQPAATPAPSNASDDNTPKPGGILKLARAQDLSNLDPIVPGDNMTIWTLLLMYDQLVRVSADGNGIEPALATDWKISDDKKTYTFNLRKDVKFHDGSIMTPADVKFSLDRARGEGSNWSWIYTGIESVEVSGENQVTIKTKTPYAPLLSSLALFSSSIVSEKAVKEKGKEFLSDKENGTGPFRLANWQRGQRVELEKNPDYWQAGKPYLDGVELVQVPEDTTRLFQLRAGDIDIASNVPFNTMEELKADPALTVMTPQVSRVDVININHTHEPFNDVKIRQAINYAVDKEMMIKTVLMGNGEPATSYLPKMKFFNDQLEGYKYNLEKAKQLMAESSKPQGFKTKLLISSGDETDRQIAVIVKDQLAALGIEVEIQMMEPGAAYEAVNTMNYDLATTYFSTDIIDPDELTSFEVVSTGGTDAYHTGYKNPKVDELADKARAELDEEKRKEMYMEIQKLVSEDATFLFLYYKPASYAVQNYVKGFNVLSTGNYRLEEVWLNK</sequence>
<organism evidence="8 9">
    <name type="scientific">Brevibacillus choshinensis</name>
    <dbReference type="NCBI Taxonomy" id="54911"/>
    <lineage>
        <taxon>Bacteria</taxon>
        <taxon>Bacillati</taxon>
        <taxon>Bacillota</taxon>
        <taxon>Bacilli</taxon>
        <taxon>Bacillales</taxon>
        <taxon>Paenibacillaceae</taxon>
        <taxon>Brevibacillus</taxon>
    </lineage>
</organism>
<proteinExistence type="inferred from homology"/>